<evidence type="ECO:0000256" key="4">
    <source>
        <dbReference type="ARBA" id="ARBA00022801"/>
    </source>
</evidence>
<comment type="cofactor">
    <cofactor evidence="2 6 7">
        <name>Mg(2+)</name>
        <dbReference type="ChEBI" id="CHEBI:18420"/>
    </cofactor>
</comment>
<sequence>MTAQGLETAAAALLREAGELLRDRERAAEVRAKGRTDFVTAVDTRVQAFLRDALAELDPGVQFMAEEKDNAAIDPARPVWILDPVDGTTNLIHGFGHSAISLALAAEGRPLLGLVYDPFAGEMFTARRGVGAFCNGRPIHASTAVHLADSLCSVGTNPGRRDQADAAFARMRRVYDRCHDIRRVGAASVELCYTACGRLDAYMEHGLRPWDYAAGWLILEEAGGCLTDFTGGAPSLTAPGCDILATNGNIHPELLQLI</sequence>
<evidence type="ECO:0000256" key="1">
    <source>
        <dbReference type="ARBA" id="ARBA00001033"/>
    </source>
</evidence>
<dbReference type="FunFam" id="3.40.190.80:FF:000020">
    <property type="entry name" value="Fructose-1,6-bisphosphatase/inositol-1-monophosphatase"/>
    <property type="match status" value="1"/>
</dbReference>
<evidence type="ECO:0000256" key="7">
    <source>
        <dbReference type="RuleBase" id="RU364068"/>
    </source>
</evidence>
<feature type="binding site" evidence="6">
    <location>
        <position position="83"/>
    </location>
    <ligand>
        <name>Mg(2+)</name>
        <dbReference type="ChEBI" id="CHEBI:18420"/>
        <label>1</label>
        <note>catalytic</note>
    </ligand>
</feature>
<dbReference type="GO" id="GO:0046854">
    <property type="term" value="P:phosphatidylinositol phosphate biosynthetic process"/>
    <property type="evidence" value="ECO:0007669"/>
    <property type="project" value="InterPro"/>
</dbReference>
<keyword evidence="4 7" id="KW-0378">Hydrolase</keyword>
<dbReference type="PRINTS" id="PR00377">
    <property type="entry name" value="IMPHPHTASES"/>
</dbReference>
<dbReference type="EC" id="3.1.3.25" evidence="7"/>
<evidence type="ECO:0000313" key="9">
    <source>
        <dbReference type="Proteomes" id="UP000824065"/>
    </source>
</evidence>
<comment type="catalytic activity">
    <reaction evidence="1 7">
        <text>a myo-inositol phosphate + H2O = myo-inositol + phosphate</text>
        <dbReference type="Rhea" id="RHEA:24056"/>
        <dbReference type="ChEBI" id="CHEBI:15377"/>
        <dbReference type="ChEBI" id="CHEBI:17268"/>
        <dbReference type="ChEBI" id="CHEBI:43474"/>
        <dbReference type="ChEBI" id="CHEBI:84139"/>
        <dbReference type="EC" id="3.1.3.25"/>
    </reaction>
</comment>
<dbReference type="GO" id="GO:0046872">
    <property type="term" value="F:metal ion binding"/>
    <property type="evidence" value="ECO:0007669"/>
    <property type="project" value="UniProtKB-KW"/>
</dbReference>
<dbReference type="Gene3D" id="3.40.190.80">
    <property type="match status" value="1"/>
</dbReference>
<dbReference type="InterPro" id="IPR022337">
    <property type="entry name" value="Inositol_monophosphatase_SuhB"/>
</dbReference>
<gene>
    <name evidence="8" type="ORF">H9725_08485</name>
</gene>
<dbReference type="Proteomes" id="UP000824065">
    <property type="component" value="Unassembled WGS sequence"/>
</dbReference>
<dbReference type="PROSITE" id="PS00630">
    <property type="entry name" value="IMP_2"/>
    <property type="match status" value="1"/>
</dbReference>
<dbReference type="EMBL" id="DXBJ01000062">
    <property type="protein sequence ID" value="HIZ58597.1"/>
    <property type="molecule type" value="Genomic_DNA"/>
</dbReference>
<comment type="caution">
    <text evidence="8">The sequence shown here is derived from an EMBL/GenBank/DDBJ whole genome shotgun (WGS) entry which is preliminary data.</text>
</comment>
<name>A0A9D2FHK7_9FIRM</name>
<evidence type="ECO:0000256" key="6">
    <source>
        <dbReference type="PIRSR" id="PIRSR600760-2"/>
    </source>
</evidence>
<reference evidence="8" key="1">
    <citation type="journal article" date="2021" name="PeerJ">
        <title>Extensive microbial diversity within the chicken gut microbiome revealed by metagenomics and culture.</title>
        <authorList>
            <person name="Gilroy R."/>
            <person name="Ravi A."/>
            <person name="Getino M."/>
            <person name="Pursley I."/>
            <person name="Horton D.L."/>
            <person name="Alikhan N.F."/>
            <person name="Baker D."/>
            <person name="Gharbi K."/>
            <person name="Hall N."/>
            <person name="Watson M."/>
            <person name="Adriaenssens E.M."/>
            <person name="Foster-Nyarko E."/>
            <person name="Jarju S."/>
            <person name="Secka A."/>
            <person name="Antonio M."/>
            <person name="Oren A."/>
            <person name="Chaudhuri R.R."/>
            <person name="La Ragione R."/>
            <person name="Hildebrand F."/>
            <person name="Pallen M.J."/>
        </authorList>
    </citation>
    <scope>NUCLEOTIDE SEQUENCE</scope>
    <source>
        <strain evidence="8">ChiBcec16-3735</strain>
    </source>
</reference>
<dbReference type="InterPro" id="IPR033942">
    <property type="entry name" value="IMPase"/>
</dbReference>
<dbReference type="GO" id="GO:0008934">
    <property type="term" value="F:inositol monophosphate 1-phosphatase activity"/>
    <property type="evidence" value="ECO:0007669"/>
    <property type="project" value="InterPro"/>
</dbReference>
<feature type="binding site" evidence="6">
    <location>
        <position position="86"/>
    </location>
    <ligand>
        <name>Mg(2+)</name>
        <dbReference type="ChEBI" id="CHEBI:18420"/>
        <label>1</label>
        <note>catalytic</note>
    </ligand>
</feature>
<dbReference type="InterPro" id="IPR000760">
    <property type="entry name" value="Inositol_monophosphatase-like"/>
</dbReference>
<dbReference type="PANTHER" id="PTHR20854:SF4">
    <property type="entry name" value="INOSITOL-1-MONOPHOSPHATASE-RELATED"/>
    <property type="match status" value="1"/>
</dbReference>
<evidence type="ECO:0000313" key="8">
    <source>
        <dbReference type="EMBL" id="HIZ58597.1"/>
    </source>
</evidence>
<dbReference type="InterPro" id="IPR020550">
    <property type="entry name" value="Inositol_monophosphatase_CS"/>
</dbReference>
<evidence type="ECO:0000256" key="2">
    <source>
        <dbReference type="ARBA" id="ARBA00001946"/>
    </source>
</evidence>
<feature type="binding site" evidence="6">
    <location>
        <position position="211"/>
    </location>
    <ligand>
        <name>Mg(2+)</name>
        <dbReference type="ChEBI" id="CHEBI:18420"/>
        <label>1</label>
        <note>catalytic</note>
    </ligand>
</feature>
<evidence type="ECO:0000256" key="3">
    <source>
        <dbReference type="ARBA" id="ARBA00022723"/>
    </source>
</evidence>
<dbReference type="AlphaFoldDB" id="A0A9D2FHK7"/>
<accession>A0A9D2FHK7</accession>
<organism evidence="8 9">
    <name type="scientific">Candidatus Faecalibacterium gallistercoris</name>
    <dbReference type="NCBI Taxonomy" id="2838579"/>
    <lineage>
        <taxon>Bacteria</taxon>
        <taxon>Bacillati</taxon>
        <taxon>Bacillota</taxon>
        <taxon>Clostridia</taxon>
        <taxon>Eubacteriales</taxon>
        <taxon>Oscillospiraceae</taxon>
        <taxon>Faecalibacterium</taxon>
    </lineage>
</organism>
<dbReference type="PANTHER" id="PTHR20854">
    <property type="entry name" value="INOSITOL MONOPHOSPHATASE"/>
    <property type="match status" value="1"/>
</dbReference>
<comment type="similarity">
    <text evidence="7">Belongs to the inositol monophosphatase superfamily.</text>
</comment>
<keyword evidence="3 6" id="KW-0479">Metal-binding</keyword>
<dbReference type="GO" id="GO:0007165">
    <property type="term" value="P:signal transduction"/>
    <property type="evidence" value="ECO:0007669"/>
    <property type="project" value="TreeGrafter"/>
</dbReference>
<dbReference type="SUPFAM" id="SSF56655">
    <property type="entry name" value="Carbohydrate phosphatase"/>
    <property type="match status" value="1"/>
</dbReference>
<protein>
    <recommendedName>
        <fullName evidence="7">Inositol-1-monophosphatase</fullName>
        <ecNumber evidence="7">3.1.3.25</ecNumber>
    </recommendedName>
</protein>
<dbReference type="PRINTS" id="PR01959">
    <property type="entry name" value="SBIMPHPHTASE"/>
</dbReference>
<dbReference type="Gene3D" id="3.30.540.10">
    <property type="entry name" value="Fructose-1,6-Bisphosphatase, subunit A, domain 1"/>
    <property type="match status" value="1"/>
</dbReference>
<reference evidence="8" key="2">
    <citation type="submission" date="2021-04" db="EMBL/GenBank/DDBJ databases">
        <authorList>
            <person name="Gilroy R."/>
        </authorList>
    </citation>
    <scope>NUCLEOTIDE SEQUENCE</scope>
    <source>
        <strain evidence="8">ChiBcec16-3735</strain>
    </source>
</reference>
<feature type="binding site" evidence="6">
    <location>
        <position position="66"/>
    </location>
    <ligand>
        <name>Mg(2+)</name>
        <dbReference type="ChEBI" id="CHEBI:18420"/>
        <label>1</label>
        <note>catalytic</note>
    </ligand>
</feature>
<dbReference type="CDD" id="cd01639">
    <property type="entry name" value="IMPase"/>
    <property type="match status" value="1"/>
</dbReference>
<keyword evidence="5 6" id="KW-0460">Magnesium</keyword>
<evidence type="ECO:0000256" key="5">
    <source>
        <dbReference type="ARBA" id="ARBA00022842"/>
    </source>
</evidence>
<dbReference type="GO" id="GO:0006020">
    <property type="term" value="P:inositol metabolic process"/>
    <property type="evidence" value="ECO:0007669"/>
    <property type="project" value="TreeGrafter"/>
</dbReference>
<proteinExistence type="inferred from homology"/>
<dbReference type="Pfam" id="PF00459">
    <property type="entry name" value="Inositol_P"/>
    <property type="match status" value="1"/>
</dbReference>